<dbReference type="Pfam" id="PF11009">
    <property type="entry name" value="BrxC"/>
    <property type="match status" value="1"/>
</dbReference>
<dbReference type="Gene3D" id="3.40.30.10">
    <property type="entry name" value="Glutaredoxin"/>
    <property type="match status" value="1"/>
</dbReference>
<dbReference type="AlphaFoldDB" id="A0A6P0ULE9"/>
<dbReference type="SUPFAM" id="SSF52833">
    <property type="entry name" value="Thioredoxin-like"/>
    <property type="match status" value="1"/>
</dbReference>
<accession>A0A6P0ULE9</accession>
<protein>
    <submittedName>
        <fullName evidence="1">Bacillithiol system redox-active protein YtxJ</fullName>
    </submittedName>
</protein>
<evidence type="ECO:0000313" key="1">
    <source>
        <dbReference type="EMBL" id="NER13342.1"/>
    </source>
</evidence>
<dbReference type="RefSeq" id="WP_163606385.1">
    <property type="nucleotide sequence ID" value="NZ_JAABOO010000002.1"/>
</dbReference>
<name>A0A6P0ULE9_9FLAO</name>
<evidence type="ECO:0000313" key="2">
    <source>
        <dbReference type="Proteomes" id="UP000468581"/>
    </source>
</evidence>
<comment type="caution">
    <text evidence="1">The sequence shown here is derived from an EMBL/GenBank/DDBJ whole genome shotgun (WGS) entry which is preliminary data.</text>
</comment>
<dbReference type="InterPro" id="IPR022551">
    <property type="entry name" value="BrxC"/>
</dbReference>
<organism evidence="1 2">
    <name type="scientific">Leptobacterium flavescens</name>
    <dbReference type="NCBI Taxonomy" id="472055"/>
    <lineage>
        <taxon>Bacteria</taxon>
        <taxon>Pseudomonadati</taxon>
        <taxon>Bacteroidota</taxon>
        <taxon>Flavobacteriia</taxon>
        <taxon>Flavobacteriales</taxon>
        <taxon>Flavobacteriaceae</taxon>
        <taxon>Leptobacterium</taxon>
    </lineage>
</organism>
<dbReference type="Proteomes" id="UP000468581">
    <property type="component" value="Unassembled WGS sequence"/>
</dbReference>
<gene>
    <name evidence="1" type="primary">ytxJ</name>
    <name evidence="1" type="ORF">GWK08_07825</name>
</gene>
<dbReference type="InterPro" id="IPR036249">
    <property type="entry name" value="Thioredoxin-like_sf"/>
</dbReference>
<dbReference type="CDD" id="cd02947">
    <property type="entry name" value="TRX_family"/>
    <property type="match status" value="1"/>
</dbReference>
<dbReference type="EMBL" id="JAABOO010000002">
    <property type="protein sequence ID" value="NER13342.1"/>
    <property type="molecule type" value="Genomic_DNA"/>
</dbReference>
<sequence>MGFFNRLLGGNNENNDSNIDWAALNDVAQIDEIVQESKKQTVAIFKHSTRCGISRMVLSGFERDYDYNGEEIKMYFLDILNFRNISNEIANRFNVWHESPQLLVFRDGKIIYHTSHGNIEAGKLNEFIK</sequence>
<reference evidence="1 2" key="1">
    <citation type="submission" date="2020-01" db="EMBL/GenBank/DDBJ databases">
        <title>Leptobacterium flavescens.</title>
        <authorList>
            <person name="Wang G."/>
        </authorList>
    </citation>
    <scope>NUCLEOTIDE SEQUENCE [LARGE SCALE GENOMIC DNA]</scope>
    <source>
        <strain evidence="1 2">KCTC 22160</strain>
    </source>
</reference>
<proteinExistence type="predicted"/>
<keyword evidence="2" id="KW-1185">Reference proteome</keyword>
<dbReference type="NCBIfam" id="TIGR04019">
    <property type="entry name" value="B_thiol_YtxJ"/>
    <property type="match status" value="1"/>
</dbReference>